<dbReference type="SUPFAM" id="SSF89360">
    <property type="entry name" value="HesB-like domain"/>
    <property type="match status" value="1"/>
</dbReference>
<dbReference type="PATRIC" id="fig|1348662.3.peg.1343"/>
<dbReference type="STRING" id="1348662.CARG_06835"/>
<dbReference type="EMBL" id="CP006365">
    <property type="protein sequence ID" value="AGU15491.1"/>
    <property type="molecule type" value="Genomic_DNA"/>
</dbReference>
<feature type="domain" description="Core" evidence="1">
    <location>
        <begin position="19"/>
        <end position="118"/>
    </location>
</feature>
<dbReference type="PANTHER" id="PTHR43011:SF1">
    <property type="entry name" value="IRON-SULFUR CLUSTER ASSEMBLY 2 HOMOLOG, MITOCHONDRIAL"/>
    <property type="match status" value="1"/>
</dbReference>
<dbReference type="Proteomes" id="UP000016943">
    <property type="component" value="Chromosome"/>
</dbReference>
<dbReference type="InterPro" id="IPR035903">
    <property type="entry name" value="HesB-like_dom_sf"/>
</dbReference>
<dbReference type="Gene3D" id="2.60.300.12">
    <property type="entry name" value="HesB-like domain"/>
    <property type="match status" value="1"/>
</dbReference>
<dbReference type="GO" id="GO:0016226">
    <property type="term" value="P:iron-sulfur cluster assembly"/>
    <property type="evidence" value="ECO:0007669"/>
    <property type="project" value="InterPro"/>
</dbReference>
<dbReference type="KEGG" id="caz:CARG_06835"/>
<dbReference type="HOGENOM" id="CLU_069054_5_0_11"/>
<organism evidence="2 3">
    <name type="scientific">Corynebacterium argentoratense DSM 44202</name>
    <dbReference type="NCBI Taxonomy" id="1348662"/>
    <lineage>
        <taxon>Bacteria</taxon>
        <taxon>Bacillati</taxon>
        <taxon>Actinomycetota</taxon>
        <taxon>Actinomycetes</taxon>
        <taxon>Mycobacteriales</taxon>
        <taxon>Corynebacteriaceae</taxon>
        <taxon>Corynebacterium</taxon>
    </lineage>
</organism>
<sequence>MSNTETATGPSTSNTGVILSEAAAAKAKALLDQEGRDDLSLRIAVQPGGCAGLRYQLYFDDRDLDGDKVDVVGGVRLVVDKMSVPYLSGATIDFADTIESQGFTIDNPNAGSSCACGDSFN</sequence>
<evidence type="ECO:0000259" key="1">
    <source>
        <dbReference type="Pfam" id="PF01521"/>
    </source>
</evidence>
<keyword evidence="3" id="KW-1185">Reference proteome</keyword>
<evidence type="ECO:0000313" key="3">
    <source>
        <dbReference type="Proteomes" id="UP000016943"/>
    </source>
</evidence>
<dbReference type="Pfam" id="PF01521">
    <property type="entry name" value="Fe-S_biosyn"/>
    <property type="match status" value="1"/>
</dbReference>
<dbReference type="PROSITE" id="PS01152">
    <property type="entry name" value="HESB"/>
    <property type="match status" value="1"/>
</dbReference>
<evidence type="ECO:0000313" key="2">
    <source>
        <dbReference type="EMBL" id="AGU15491.1"/>
    </source>
</evidence>
<dbReference type="GeneID" id="78250129"/>
<dbReference type="GO" id="GO:0051539">
    <property type="term" value="F:4 iron, 4 sulfur cluster binding"/>
    <property type="evidence" value="ECO:0007669"/>
    <property type="project" value="TreeGrafter"/>
</dbReference>
<dbReference type="OrthoDB" id="9801228at2"/>
<dbReference type="InterPro" id="IPR017870">
    <property type="entry name" value="FeS_cluster_insertion_CS"/>
</dbReference>
<accession>U3GYU3</accession>
<dbReference type="GO" id="GO:0005506">
    <property type="term" value="F:iron ion binding"/>
    <property type="evidence" value="ECO:0007669"/>
    <property type="project" value="TreeGrafter"/>
</dbReference>
<gene>
    <name evidence="2" type="ORF">CARG_06835</name>
</gene>
<proteinExistence type="predicted"/>
<name>U3GYU3_9CORY</name>
<reference evidence="2 3" key="1">
    <citation type="journal article" date="2013" name="Genome Announc.">
        <title>Whole-Genome Sequence of the Clinical Strain Corynebacterium argentoratense DSM 44202, Isolated from a Human Throat Specimen.</title>
        <authorList>
            <person name="Bomholt C."/>
            <person name="Glaub A."/>
            <person name="Gravermann K."/>
            <person name="Albersmeier A."/>
            <person name="Brinkrolf K."/>
            <person name="Ruckert C."/>
            <person name="Tauch A."/>
        </authorList>
    </citation>
    <scope>NUCLEOTIDE SEQUENCE [LARGE SCALE GENOMIC DNA]</scope>
    <source>
        <strain evidence="2">DSM 44202</strain>
    </source>
</reference>
<dbReference type="GO" id="GO:0051537">
    <property type="term" value="F:2 iron, 2 sulfur cluster binding"/>
    <property type="evidence" value="ECO:0007669"/>
    <property type="project" value="TreeGrafter"/>
</dbReference>
<dbReference type="InterPro" id="IPR000361">
    <property type="entry name" value="ATAP_core_dom"/>
</dbReference>
<dbReference type="NCBIfam" id="TIGR00049">
    <property type="entry name" value="iron-sulfur cluster assembly accessory protein"/>
    <property type="match status" value="1"/>
</dbReference>
<dbReference type="RefSeq" id="WP_020976649.1">
    <property type="nucleotide sequence ID" value="NC_022198.1"/>
</dbReference>
<protein>
    <recommendedName>
        <fullName evidence="1">Core domain-containing protein</fullName>
    </recommendedName>
</protein>
<dbReference type="AlphaFoldDB" id="U3GYU3"/>
<dbReference type="InterPro" id="IPR016092">
    <property type="entry name" value="ATAP"/>
</dbReference>
<dbReference type="eggNOG" id="COG0316">
    <property type="taxonomic scope" value="Bacteria"/>
</dbReference>
<dbReference type="PANTHER" id="PTHR43011">
    <property type="entry name" value="IRON-SULFUR CLUSTER ASSEMBLY 2 HOMOLOG, MITOCHONDRIAL"/>
    <property type="match status" value="1"/>
</dbReference>